<dbReference type="Pfam" id="PF00022">
    <property type="entry name" value="Actin"/>
    <property type="match status" value="1"/>
</dbReference>
<dbReference type="SUPFAM" id="SSF53067">
    <property type="entry name" value="Actin-like ATPase domain"/>
    <property type="match status" value="2"/>
</dbReference>
<reference evidence="1" key="1">
    <citation type="submission" date="2022-07" db="EMBL/GenBank/DDBJ databases">
        <title>Phylogenomic reconstructions and comparative analyses of Kickxellomycotina fungi.</title>
        <authorList>
            <person name="Reynolds N.K."/>
            <person name="Stajich J.E."/>
            <person name="Barry K."/>
            <person name="Grigoriev I.V."/>
            <person name="Crous P."/>
            <person name="Smith M.E."/>
        </authorList>
    </citation>
    <scope>NUCLEOTIDE SEQUENCE</scope>
    <source>
        <strain evidence="1">BCRC 34297</strain>
    </source>
</reference>
<feature type="non-terminal residue" evidence="1">
    <location>
        <position position="307"/>
    </location>
</feature>
<proteinExistence type="predicted"/>
<dbReference type="InterPro" id="IPR043129">
    <property type="entry name" value="ATPase_NBD"/>
</dbReference>
<organism evidence="1 2">
    <name type="scientific">Coemansia pectinata</name>
    <dbReference type="NCBI Taxonomy" id="1052879"/>
    <lineage>
        <taxon>Eukaryota</taxon>
        <taxon>Fungi</taxon>
        <taxon>Fungi incertae sedis</taxon>
        <taxon>Zoopagomycota</taxon>
        <taxon>Kickxellomycotina</taxon>
        <taxon>Kickxellomycetes</taxon>
        <taxon>Kickxellales</taxon>
        <taxon>Kickxellaceae</taxon>
        <taxon>Coemansia</taxon>
    </lineage>
</organism>
<dbReference type="Proteomes" id="UP001140011">
    <property type="component" value="Unassembled WGS sequence"/>
</dbReference>
<protein>
    <recommendedName>
        <fullName evidence="3">Actin</fullName>
    </recommendedName>
</protein>
<evidence type="ECO:0008006" key="3">
    <source>
        <dbReference type="Google" id="ProtNLM"/>
    </source>
</evidence>
<dbReference type="OrthoDB" id="337660at2759"/>
<evidence type="ECO:0000313" key="1">
    <source>
        <dbReference type="EMBL" id="KAJ2744132.1"/>
    </source>
</evidence>
<keyword evidence="2" id="KW-1185">Reference proteome</keyword>
<accession>A0A9W8GQB5</accession>
<name>A0A9W8GQB5_9FUNG</name>
<comment type="caution">
    <text evidence="1">The sequence shown here is derived from an EMBL/GenBank/DDBJ whole genome shotgun (WGS) entry which is preliminary data.</text>
</comment>
<dbReference type="InterPro" id="IPR004000">
    <property type="entry name" value="Actin"/>
</dbReference>
<gene>
    <name evidence="1" type="ORF">GGI19_006623</name>
</gene>
<sequence>MTSTLDSLNFLRRPLPSSSSVLSGIGVGSSSTASSILYGASTEEKIVIDIGTHSLRAGFSGDYAPIHSSALNTKFTFSGGTITRTVGHTSHNTPVETEEELEMRLVEHLRDVYRRDLLVDARTRKVALVESALAPVGLRLAVARVLLGNLRVPQLSFYPVSVAALMTCGSVRAGLVIDCGHRTVSVTPVYEARALPPYATSTPLAGSALFDNLRGLLQNYARFTPASGDGKNMECLSDLLSDSVVTHVMTKMLLASPIAPPEKMRASLGVVGRNDCVLSDELVSFYESSSTCTGAVTKLTIDTEWYG</sequence>
<evidence type="ECO:0000313" key="2">
    <source>
        <dbReference type="Proteomes" id="UP001140011"/>
    </source>
</evidence>
<dbReference type="EMBL" id="JANBUH010001583">
    <property type="protein sequence ID" value="KAJ2744132.1"/>
    <property type="molecule type" value="Genomic_DNA"/>
</dbReference>
<dbReference type="Gene3D" id="3.30.420.40">
    <property type="match status" value="2"/>
</dbReference>
<dbReference type="PANTHER" id="PTHR11937">
    <property type="entry name" value="ACTIN"/>
    <property type="match status" value="1"/>
</dbReference>
<dbReference type="AlphaFoldDB" id="A0A9W8GQB5"/>
<dbReference type="Gene3D" id="3.90.640.10">
    <property type="entry name" value="Actin, Chain A, domain 4"/>
    <property type="match status" value="1"/>
</dbReference>